<dbReference type="Proteomes" id="UP000198847">
    <property type="component" value="Unassembled WGS sequence"/>
</dbReference>
<evidence type="ECO:0000256" key="3">
    <source>
        <dbReference type="ARBA" id="ARBA00009983"/>
    </source>
</evidence>
<evidence type="ECO:0000256" key="5">
    <source>
        <dbReference type="ARBA" id="ARBA00022692"/>
    </source>
</evidence>
<dbReference type="PANTHER" id="PTHR47371">
    <property type="entry name" value="LIPOTEICHOIC ACID SYNTHASE"/>
    <property type="match status" value="1"/>
</dbReference>
<keyword evidence="4" id="KW-1003">Cell membrane</keyword>
<feature type="binding site" evidence="10">
    <location>
        <position position="501"/>
    </location>
    <ligand>
        <name>Mn(2+)</name>
        <dbReference type="ChEBI" id="CHEBI:29035"/>
    </ligand>
</feature>
<accession>A0A1H8WRK0</accession>
<dbReference type="PANTHER" id="PTHR47371:SF3">
    <property type="entry name" value="PHOSPHOGLYCEROL TRANSFERASE I"/>
    <property type="match status" value="1"/>
</dbReference>
<feature type="transmembrane region" description="Helical" evidence="11">
    <location>
        <begin position="177"/>
        <end position="199"/>
    </location>
</feature>
<sequence>MELQTRTADGNKFSAFFSQLKQKLKARQMAEHYVLLYAVLSVLIKSVIVVGIVNQTNFLIHSWIQVAYVVPTYSVYFSFMFIFLSFAFLLRERKRLWYIVAFDIACSLMLLFDLWYFRAFGTFISIHIVKQYVNLPNLSGSILSIISREDIALFIDLPFLVYWVMKRPNLYLQAKRAVPVCLALIAVSSVYLSYAHYVYDLSDERGKRQYLFEMCWAPTQTITDLSPLGYHLFEAYNYLTECQQLVLSDADRQEIEGWYTQKQENLPGNLYKGMFKGKNLIVIQVESLETFYLKNELDGQELTPNLNRLLKHSIFFPEFFEQVNVGTTSDAEFMANTSVYPVRMGATYFRYPDNTYNSLPKLFDRRGYSVMAAHPDNRGYWNWMHAMHSIGYDNCIDSNYFVADEIIGLGLSDASFLRQLEPFIKEQQQPFFTFLITLTNHGPFELPDKYKVLSVDKKFAGTKMGASFHTVRYTDEQIGKFLDKLDADGLLDNTVVVIYGDHNGVHKFYSEEIPTIKPADDWWFSNNHRVPFLIYQKNMAGEEVWTRGGHIDILPTIAYIMGIDEAEYARTAMGRNLLNTNKDFAVLVDGQVVGEAGSPAEKDHAVRGLEVADKIIRSSYFGKR</sequence>
<keyword evidence="7 11" id="KW-0472">Membrane</keyword>
<dbReference type="GO" id="GO:0005886">
    <property type="term" value="C:plasma membrane"/>
    <property type="evidence" value="ECO:0007669"/>
    <property type="project" value="UniProtKB-SubCell"/>
</dbReference>
<dbReference type="Gene3D" id="3.30.1120.170">
    <property type="match status" value="1"/>
</dbReference>
<proteinExistence type="inferred from homology"/>
<evidence type="ECO:0000256" key="6">
    <source>
        <dbReference type="ARBA" id="ARBA00022989"/>
    </source>
</evidence>
<dbReference type="Gene3D" id="3.40.720.10">
    <property type="entry name" value="Alkaline Phosphatase, subunit A"/>
    <property type="match status" value="1"/>
</dbReference>
<organism evidence="13 14">
    <name type="scientific">Propionispora vibrioides</name>
    <dbReference type="NCBI Taxonomy" id="112903"/>
    <lineage>
        <taxon>Bacteria</taxon>
        <taxon>Bacillati</taxon>
        <taxon>Bacillota</taxon>
        <taxon>Negativicutes</taxon>
        <taxon>Selenomonadales</taxon>
        <taxon>Sporomusaceae</taxon>
        <taxon>Propionispora</taxon>
    </lineage>
</organism>
<evidence type="ECO:0000256" key="7">
    <source>
        <dbReference type="ARBA" id="ARBA00023136"/>
    </source>
</evidence>
<feature type="active site" evidence="8">
    <location>
        <position position="328"/>
    </location>
</feature>
<comment type="similarity">
    <text evidence="3">Belongs to the LTA synthase family.</text>
</comment>
<feature type="transmembrane region" description="Helical" evidence="11">
    <location>
        <begin position="73"/>
        <end position="90"/>
    </location>
</feature>
<feature type="transmembrane region" description="Helical" evidence="11">
    <location>
        <begin position="142"/>
        <end position="165"/>
    </location>
</feature>
<feature type="binding site" evidence="10">
    <location>
        <position position="502"/>
    </location>
    <ligand>
        <name>Mn(2+)</name>
        <dbReference type="ChEBI" id="CHEBI:29035"/>
    </ligand>
</feature>
<feature type="transmembrane region" description="Helical" evidence="11">
    <location>
        <begin position="97"/>
        <end position="117"/>
    </location>
</feature>
<dbReference type="EMBL" id="FODY01000017">
    <property type="protein sequence ID" value="SEP29708.1"/>
    <property type="molecule type" value="Genomic_DNA"/>
</dbReference>
<gene>
    <name evidence="13" type="ORF">SAMN04490178_11729</name>
</gene>
<feature type="binding site" evidence="9">
    <location>
        <position position="441"/>
    </location>
    <ligand>
        <name>substrate</name>
    </ligand>
</feature>
<evidence type="ECO:0000256" key="2">
    <source>
        <dbReference type="ARBA" id="ARBA00004936"/>
    </source>
</evidence>
<name>A0A1H8WRK0_9FIRM</name>
<keyword evidence="14" id="KW-1185">Reference proteome</keyword>
<dbReference type="InterPro" id="IPR012160">
    <property type="entry name" value="LtaS-like"/>
</dbReference>
<dbReference type="PIRSF" id="PIRSF005091">
    <property type="entry name" value="Mmb_sulf_HI1246"/>
    <property type="match status" value="1"/>
</dbReference>
<evidence type="ECO:0000259" key="12">
    <source>
        <dbReference type="Pfam" id="PF00884"/>
    </source>
</evidence>
<feature type="binding site" evidence="10">
    <location>
        <position position="328"/>
    </location>
    <ligand>
        <name>Mn(2+)</name>
        <dbReference type="ChEBI" id="CHEBI:29035"/>
    </ligand>
</feature>
<evidence type="ECO:0000313" key="13">
    <source>
        <dbReference type="EMBL" id="SEP29708.1"/>
    </source>
</evidence>
<evidence type="ECO:0000256" key="8">
    <source>
        <dbReference type="PIRSR" id="PIRSR005091-1"/>
    </source>
</evidence>
<dbReference type="STRING" id="112903.SAMN04490178_11729"/>
<dbReference type="InterPro" id="IPR000917">
    <property type="entry name" value="Sulfatase_N"/>
</dbReference>
<dbReference type="AlphaFoldDB" id="A0A1H8WRK0"/>
<evidence type="ECO:0000256" key="4">
    <source>
        <dbReference type="ARBA" id="ARBA00022475"/>
    </source>
</evidence>
<evidence type="ECO:0000313" key="14">
    <source>
        <dbReference type="Proteomes" id="UP000198847"/>
    </source>
</evidence>
<protein>
    <submittedName>
        <fullName evidence="13">Phosphoglycerol transferase MdoB</fullName>
    </submittedName>
</protein>
<dbReference type="InterPro" id="IPR050448">
    <property type="entry name" value="OpgB/LTA_synthase_biosynth"/>
</dbReference>
<dbReference type="SUPFAM" id="SSF53649">
    <property type="entry name" value="Alkaline phosphatase-like"/>
    <property type="match status" value="1"/>
</dbReference>
<evidence type="ECO:0000256" key="1">
    <source>
        <dbReference type="ARBA" id="ARBA00004651"/>
    </source>
</evidence>
<dbReference type="Pfam" id="PF00884">
    <property type="entry name" value="Sulfatase"/>
    <property type="match status" value="1"/>
</dbReference>
<reference evidence="13 14" key="1">
    <citation type="submission" date="2016-10" db="EMBL/GenBank/DDBJ databases">
        <authorList>
            <person name="de Groot N.N."/>
        </authorList>
    </citation>
    <scope>NUCLEOTIDE SEQUENCE [LARGE SCALE GENOMIC DNA]</scope>
    <source>
        <strain evidence="13 14">DSM 13305</strain>
    </source>
</reference>
<keyword evidence="13" id="KW-0808">Transferase</keyword>
<keyword evidence="9" id="KW-0479">Metal-binding</keyword>
<evidence type="ECO:0000256" key="9">
    <source>
        <dbReference type="PIRSR" id="PIRSR005091-2"/>
    </source>
</evidence>
<keyword evidence="9" id="KW-0464">Manganese</keyword>
<comment type="subcellular location">
    <subcellularLocation>
        <location evidence="1">Cell membrane</location>
        <topology evidence="1">Multi-pass membrane protein</topology>
    </subcellularLocation>
</comment>
<evidence type="ECO:0000256" key="10">
    <source>
        <dbReference type="PIRSR" id="PIRSR005091-3"/>
    </source>
</evidence>
<keyword evidence="6 11" id="KW-1133">Transmembrane helix</keyword>
<dbReference type="CDD" id="cd16015">
    <property type="entry name" value="LTA_synthase"/>
    <property type="match status" value="1"/>
</dbReference>
<dbReference type="InterPro" id="IPR017850">
    <property type="entry name" value="Alkaline_phosphatase_core_sf"/>
</dbReference>
<dbReference type="RefSeq" id="WP_091748456.1">
    <property type="nucleotide sequence ID" value="NZ_FODY01000017.1"/>
</dbReference>
<feature type="binding site" evidence="10">
    <location>
        <position position="286"/>
    </location>
    <ligand>
        <name>Mn(2+)</name>
        <dbReference type="ChEBI" id="CHEBI:29035"/>
    </ligand>
</feature>
<dbReference type="GO" id="GO:0016740">
    <property type="term" value="F:transferase activity"/>
    <property type="evidence" value="ECO:0007669"/>
    <property type="project" value="UniProtKB-KW"/>
</dbReference>
<dbReference type="GO" id="GO:0046872">
    <property type="term" value="F:metal ion binding"/>
    <property type="evidence" value="ECO:0007669"/>
    <property type="project" value="UniProtKB-KW"/>
</dbReference>
<feature type="domain" description="Sulfatase N-terminal" evidence="12">
    <location>
        <begin position="278"/>
        <end position="563"/>
    </location>
</feature>
<dbReference type="OrthoDB" id="5901192at2"/>
<evidence type="ECO:0000256" key="11">
    <source>
        <dbReference type="SAM" id="Phobius"/>
    </source>
</evidence>
<comment type="pathway">
    <text evidence="2">Cell wall biogenesis; lipoteichoic acid biosynthesis.</text>
</comment>
<keyword evidence="5 11" id="KW-0812">Transmembrane</keyword>
<feature type="transmembrane region" description="Helical" evidence="11">
    <location>
        <begin position="33"/>
        <end position="53"/>
    </location>
</feature>